<dbReference type="GO" id="GO:0005886">
    <property type="term" value="C:plasma membrane"/>
    <property type="evidence" value="ECO:0007669"/>
    <property type="project" value="UniProtKB-SubCell"/>
</dbReference>
<evidence type="ECO:0000256" key="8">
    <source>
        <dbReference type="ARBA" id="ARBA00023136"/>
    </source>
</evidence>
<evidence type="ECO:0000313" key="11">
    <source>
        <dbReference type="Proteomes" id="UP000587586"/>
    </source>
</evidence>
<sequence length="318" mass="33815">MPTDITVVLGAVLLDLVLGDPRALPHPIVAIGRFISFLEPRLRRNVASERAAGCLLLLVTVGVTYSVTSLMLVLAYLTTPGAALVVGMYLGWVSLAARSLHQESAKVAYALERGDLPAARVALSYIVGRETADLEEPEIVRGAVETVAENTGDGVVAPLFYLVLGGPALALAYKAVNTLDSMVGYKNERYLEFGWASARFDDLANYLPARLTGLLMVLAAPLCGLSGKNAWRIMRRDGRNHSSPNSGFPEAAAAGALGVQLGGANRYFGKIVEKPTIGDASKSLSLEAYHGVVRLMYTSELLLVVAWSGVRYAAKLAG</sequence>
<comment type="caution">
    <text evidence="10">The sequence shown here is derived from an EMBL/GenBank/DDBJ whole genome shotgun (WGS) entry which is preliminary data.</text>
</comment>
<dbReference type="PANTHER" id="PTHR34308:SF1">
    <property type="entry name" value="COBALAMIN BIOSYNTHESIS PROTEIN CBIB"/>
    <property type="match status" value="1"/>
</dbReference>
<evidence type="ECO:0000313" key="10">
    <source>
        <dbReference type="EMBL" id="GFO68728.1"/>
    </source>
</evidence>
<evidence type="ECO:0000256" key="2">
    <source>
        <dbReference type="ARBA" id="ARBA00004953"/>
    </source>
</evidence>
<dbReference type="RefSeq" id="WP_183361280.1">
    <property type="nucleotide sequence ID" value="NZ_BLXZ01000004.1"/>
</dbReference>
<gene>
    <name evidence="10" type="primary">cbiB</name>
    <name evidence="9" type="synonym">cobD</name>
    <name evidence="10" type="ORF">GMLC_23070</name>
</gene>
<dbReference type="Pfam" id="PF03186">
    <property type="entry name" value="CobD_Cbib"/>
    <property type="match status" value="1"/>
</dbReference>
<dbReference type="GO" id="GO:0015420">
    <property type="term" value="F:ABC-type vitamin B12 transporter activity"/>
    <property type="evidence" value="ECO:0007669"/>
    <property type="project" value="UniProtKB-UniRule"/>
</dbReference>
<organism evidence="10 11">
    <name type="scientific">Geomonas limicola</name>
    <dbReference type="NCBI Taxonomy" id="2740186"/>
    <lineage>
        <taxon>Bacteria</taxon>
        <taxon>Pseudomonadati</taxon>
        <taxon>Thermodesulfobacteriota</taxon>
        <taxon>Desulfuromonadia</taxon>
        <taxon>Geobacterales</taxon>
        <taxon>Geobacteraceae</taxon>
        <taxon>Geomonas</taxon>
    </lineage>
</organism>
<evidence type="ECO:0000256" key="5">
    <source>
        <dbReference type="ARBA" id="ARBA00022573"/>
    </source>
</evidence>
<name>A0A6V8N835_9BACT</name>
<evidence type="ECO:0000256" key="6">
    <source>
        <dbReference type="ARBA" id="ARBA00022692"/>
    </source>
</evidence>
<evidence type="ECO:0000256" key="3">
    <source>
        <dbReference type="ARBA" id="ARBA00006263"/>
    </source>
</evidence>
<comment type="caution">
    <text evidence="9">Lacks conserved residue(s) required for the propagation of feature annotation.</text>
</comment>
<keyword evidence="4 9" id="KW-1003">Cell membrane</keyword>
<keyword evidence="5 9" id="KW-0169">Cobalamin biosynthesis</keyword>
<dbReference type="GO" id="GO:0009236">
    <property type="term" value="P:cobalamin biosynthetic process"/>
    <property type="evidence" value="ECO:0007669"/>
    <property type="project" value="UniProtKB-UniRule"/>
</dbReference>
<dbReference type="AlphaFoldDB" id="A0A6V8N835"/>
<reference evidence="11" key="1">
    <citation type="submission" date="2020-06" db="EMBL/GenBank/DDBJ databases">
        <title>Draft genomic sequecing of Geomonas sp. Red745.</title>
        <authorList>
            <person name="Itoh H."/>
            <person name="Xu Z.X."/>
            <person name="Ushijima N."/>
            <person name="Masuda Y."/>
            <person name="Shiratori Y."/>
            <person name="Senoo K."/>
        </authorList>
    </citation>
    <scope>NUCLEOTIDE SEQUENCE [LARGE SCALE GENOMIC DNA]</scope>
    <source>
        <strain evidence="11">Red745</strain>
    </source>
</reference>
<feature type="transmembrane region" description="Helical" evidence="9">
    <location>
        <begin position="82"/>
        <end position="100"/>
    </location>
</feature>
<comment type="pathway">
    <text evidence="2 9">Cofactor biosynthesis; adenosylcobalamin biosynthesis.</text>
</comment>
<feature type="transmembrane region" description="Helical" evidence="9">
    <location>
        <begin position="159"/>
        <end position="176"/>
    </location>
</feature>
<dbReference type="InterPro" id="IPR004485">
    <property type="entry name" value="Cobalamin_biosynth_CobD/CbiB"/>
</dbReference>
<comment type="similarity">
    <text evidence="3 9">Belongs to the CobD/CbiB family.</text>
</comment>
<protein>
    <recommendedName>
        <fullName evidence="9">Cobalamin biosynthesis protein CobD</fullName>
    </recommendedName>
</protein>
<evidence type="ECO:0000256" key="4">
    <source>
        <dbReference type="ARBA" id="ARBA00022475"/>
    </source>
</evidence>
<dbReference type="UniPathway" id="UPA00148"/>
<keyword evidence="8 9" id="KW-0472">Membrane</keyword>
<dbReference type="EMBL" id="BLXZ01000004">
    <property type="protein sequence ID" value="GFO68728.1"/>
    <property type="molecule type" value="Genomic_DNA"/>
</dbReference>
<dbReference type="Proteomes" id="UP000587586">
    <property type="component" value="Unassembled WGS sequence"/>
</dbReference>
<dbReference type="PANTHER" id="PTHR34308">
    <property type="entry name" value="COBALAMIN BIOSYNTHESIS PROTEIN CBIB"/>
    <property type="match status" value="1"/>
</dbReference>
<accession>A0A6V8N835</accession>
<keyword evidence="11" id="KW-1185">Reference proteome</keyword>
<dbReference type="NCBIfam" id="TIGR00380">
    <property type="entry name" value="cobal_cbiB"/>
    <property type="match status" value="1"/>
</dbReference>
<keyword evidence="7 9" id="KW-1133">Transmembrane helix</keyword>
<proteinExistence type="inferred from homology"/>
<evidence type="ECO:0000256" key="1">
    <source>
        <dbReference type="ARBA" id="ARBA00004651"/>
    </source>
</evidence>
<evidence type="ECO:0000256" key="9">
    <source>
        <dbReference type="HAMAP-Rule" id="MF_00024"/>
    </source>
</evidence>
<keyword evidence="6 9" id="KW-0812">Transmembrane</keyword>
<comment type="function">
    <text evidence="9">Converts cobyric acid to cobinamide by the addition of aminopropanol on the F carboxylic group.</text>
</comment>
<dbReference type="HAMAP" id="MF_00024">
    <property type="entry name" value="CobD_CbiB"/>
    <property type="match status" value="1"/>
</dbReference>
<feature type="transmembrane region" description="Helical" evidence="9">
    <location>
        <begin position="51"/>
        <end position="76"/>
    </location>
</feature>
<feature type="transmembrane region" description="Helical" evidence="9">
    <location>
        <begin position="207"/>
        <end position="227"/>
    </location>
</feature>
<comment type="subcellular location">
    <subcellularLocation>
        <location evidence="1 9">Cell membrane</location>
        <topology evidence="1 9">Multi-pass membrane protein</topology>
    </subcellularLocation>
</comment>
<dbReference type="GO" id="GO:0048472">
    <property type="term" value="F:threonine-phosphate decarboxylase activity"/>
    <property type="evidence" value="ECO:0007669"/>
    <property type="project" value="InterPro"/>
</dbReference>
<evidence type="ECO:0000256" key="7">
    <source>
        <dbReference type="ARBA" id="ARBA00022989"/>
    </source>
</evidence>